<protein>
    <submittedName>
        <fullName evidence="3">Glycosyltransferase involved in cell wall biosynthesis</fullName>
    </submittedName>
</protein>
<dbReference type="PANTHER" id="PTHR46401">
    <property type="entry name" value="GLYCOSYLTRANSFERASE WBBK-RELATED"/>
    <property type="match status" value="1"/>
</dbReference>
<gene>
    <name evidence="3" type="ORF">GGI59_002747</name>
</gene>
<dbReference type="Gene3D" id="3.40.50.2000">
    <property type="entry name" value="Glycogen Phosphorylase B"/>
    <property type="match status" value="2"/>
</dbReference>
<reference evidence="3 4" key="1">
    <citation type="submission" date="2020-08" db="EMBL/GenBank/DDBJ databases">
        <title>Genomic Encyclopedia of Type Strains, Phase IV (KMG-V): Genome sequencing to study the core and pangenomes of soil and plant-associated prokaryotes.</title>
        <authorList>
            <person name="Whitman W."/>
        </authorList>
    </citation>
    <scope>NUCLEOTIDE SEQUENCE [LARGE SCALE GENOMIC DNA]</scope>
    <source>
        <strain evidence="3 4">SEMIA 4034</strain>
    </source>
</reference>
<organism evidence="3 4">
    <name type="scientific">Rhizobium lentis</name>
    <dbReference type="NCBI Taxonomy" id="1138194"/>
    <lineage>
        <taxon>Bacteria</taxon>
        <taxon>Pseudomonadati</taxon>
        <taxon>Pseudomonadota</taxon>
        <taxon>Alphaproteobacteria</taxon>
        <taxon>Hyphomicrobiales</taxon>
        <taxon>Rhizobiaceae</taxon>
        <taxon>Rhizobium/Agrobacterium group</taxon>
        <taxon>Rhizobium</taxon>
    </lineage>
</organism>
<dbReference type="InterPro" id="IPR028098">
    <property type="entry name" value="Glyco_trans_4-like_N"/>
</dbReference>
<dbReference type="CDD" id="cd03801">
    <property type="entry name" value="GT4_PimA-like"/>
    <property type="match status" value="1"/>
</dbReference>
<dbReference type="Pfam" id="PF00534">
    <property type="entry name" value="Glycos_transf_1"/>
    <property type="match status" value="1"/>
</dbReference>
<sequence>MIRRERRKGHRRVVMTVDAVGGVWRYAMDLATALRPKQVEMVFAGLGPGPGKDKAAEANRIGKLVWLDAPLDWMVEDERAVADVPRLIADLARCEEADLLHVNLPSQAAYMETDLPVTVACHSCVVTWFAAVRRSHVPQDWQWQYRLNQAGFARADKVIAPSRSHAEAMQAVYGPIADLHVVHNASALQSSDEPKRSFVLAAGRWWDDGKNGAVLDAAAGMTRWPVVVAGASKGPSGQSMQFRHADHRGELPYSQMAAAMRQAAIVASPSIYEPFGLAALEGARAGAALVLADIPTYRENWGDAALFADPRDPEAFADAFNTLADDPQRRATLGLKARVRSERFGLDAQAEAMCRIYSGMFGRPFSTAAE</sequence>
<evidence type="ECO:0000313" key="3">
    <source>
        <dbReference type="EMBL" id="MBB5561072.1"/>
    </source>
</evidence>
<dbReference type="Pfam" id="PF13439">
    <property type="entry name" value="Glyco_transf_4"/>
    <property type="match status" value="1"/>
</dbReference>
<evidence type="ECO:0000313" key="4">
    <source>
        <dbReference type="Proteomes" id="UP000528824"/>
    </source>
</evidence>
<dbReference type="PANTHER" id="PTHR46401:SF8">
    <property type="entry name" value="BLL6006 PROTEIN"/>
    <property type="match status" value="1"/>
</dbReference>
<dbReference type="RefSeq" id="WP_246720392.1">
    <property type="nucleotide sequence ID" value="NZ_JACHBB010000005.1"/>
</dbReference>
<dbReference type="EMBL" id="JACHBC010000005">
    <property type="protein sequence ID" value="MBB5561072.1"/>
    <property type="molecule type" value="Genomic_DNA"/>
</dbReference>
<keyword evidence="4" id="KW-1185">Reference proteome</keyword>
<keyword evidence="3" id="KW-0808">Transferase</keyword>
<dbReference type="Proteomes" id="UP000528824">
    <property type="component" value="Unassembled WGS sequence"/>
</dbReference>
<dbReference type="InterPro" id="IPR001296">
    <property type="entry name" value="Glyco_trans_1"/>
</dbReference>
<evidence type="ECO:0000259" key="1">
    <source>
        <dbReference type="Pfam" id="PF00534"/>
    </source>
</evidence>
<comment type="caution">
    <text evidence="3">The sequence shown here is derived from an EMBL/GenBank/DDBJ whole genome shotgun (WGS) entry which is preliminary data.</text>
</comment>
<dbReference type="GO" id="GO:0016757">
    <property type="term" value="F:glycosyltransferase activity"/>
    <property type="evidence" value="ECO:0007669"/>
    <property type="project" value="InterPro"/>
</dbReference>
<feature type="domain" description="Glycosyl transferase family 1" evidence="1">
    <location>
        <begin position="248"/>
        <end position="338"/>
    </location>
</feature>
<dbReference type="SUPFAM" id="SSF53756">
    <property type="entry name" value="UDP-Glycosyltransferase/glycogen phosphorylase"/>
    <property type="match status" value="1"/>
</dbReference>
<proteinExistence type="predicted"/>
<evidence type="ECO:0000259" key="2">
    <source>
        <dbReference type="Pfam" id="PF13439"/>
    </source>
</evidence>
<accession>A0A7W8UPR9</accession>
<name>A0A7W8UPR9_9HYPH</name>
<dbReference type="AlphaFoldDB" id="A0A7W8UPR9"/>
<feature type="domain" description="Glycosyltransferase subfamily 4-like N-terminal" evidence="2">
    <location>
        <begin position="20"/>
        <end position="184"/>
    </location>
</feature>